<dbReference type="Pfam" id="PF00075">
    <property type="entry name" value="RNase_H"/>
    <property type="match status" value="1"/>
</dbReference>
<sequence>MSTLLCAFFAFDPFHPSKTIEQKSAVVTALKEILNVPPRSYVVYVNSLNVLQSLKSMQPHSHPLILTILDIYDKLCARGFTILFCWIPAHVGINGNEQADRAAKVASAFFINITVPVSDLKKFDKNSCYSNWQIQ</sequence>
<name>A0A4Y2PC18_ARAVE</name>
<accession>A0A4Y2PC18</accession>
<protein>
    <recommendedName>
        <fullName evidence="1">RNase H type-1 domain-containing protein</fullName>
    </recommendedName>
</protein>
<proteinExistence type="predicted"/>
<comment type="caution">
    <text evidence="2">The sequence shown here is derived from an EMBL/GenBank/DDBJ whole genome shotgun (WGS) entry which is preliminary data.</text>
</comment>
<evidence type="ECO:0000313" key="3">
    <source>
        <dbReference type="Proteomes" id="UP000499080"/>
    </source>
</evidence>
<dbReference type="GO" id="GO:0003676">
    <property type="term" value="F:nucleic acid binding"/>
    <property type="evidence" value="ECO:0007669"/>
    <property type="project" value="InterPro"/>
</dbReference>
<dbReference type="AlphaFoldDB" id="A0A4Y2PC18"/>
<dbReference type="GO" id="GO:0004523">
    <property type="term" value="F:RNA-DNA hybrid ribonuclease activity"/>
    <property type="evidence" value="ECO:0007669"/>
    <property type="project" value="InterPro"/>
</dbReference>
<reference evidence="2 3" key="1">
    <citation type="journal article" date="2019" name="Sci. Rep.">
        <title>Orb-weaving spider Araneus ventricosus genome elucidates the spidroin gene catalogue.</title>
        <authorList>
            <person name="Kono N."/>
            <person name="Nakamura H."/>
            <person name="Ohtoshi R."/>
            <person name="Moran D.A.P."/>
            <person name="Shinohara A."/>
            <person name="Yoshida Y."/>
            <person name="Fujiwara M."/>
            <person name="Mori M."/>
            <person name="Tomita M."/>
            <person name="Arakawa K."/>
        </authorList>
    </citation>
    <scope>NUCLEOTIDE SEQUENCE [LARGE SCALE GENOMIC DNA]</scope>
</reference>
<organism evidence="2 3">
    <name type="scientific">Araneus ventricosus</name>
    <name type="common">Orbweaver spider</name>
    <name type="synonym">Epeira ventricosa</name>
    <dbReference type="NCBI Taxonomy" id="182803"/>
    <lineage>
        <taxon>Eukaryota</taxon>
        <taxon>Metazoa</taxon>
        <taxon>Ecdysozoa</taxon>
        <taxon>Arthropoda</taxon>
        <taxon>Chelicerata</taxon>
        <taxon>Arachnida</taxon>
        <taxon>Araneae</taxon>
        <taxon>Araneomorphae</taxon>
        <taxon>Entelegynae</taxon>
        <taxon>Araneoidea</taxon>
        <taxon>Araneidae</taxon>
        <taxon>Araneus</taxon>
    </lineage>
</organism>
<gene>
    <name evidence="2" type="ORF">AVEN_161713_1</name>
</gene>
<dbReference type="OrthoDB" id="6433513at2759"/>
<dbReference type="EMBL" id="BGPR01010897">
    <property type="protein sequence ID" value="GBN48609.1"/>
    <property type="molecule type" value="Genomic_DNA"/>
</dbReference>
<evidence type="ECO:0000259" key="1">
    <source>
        <dbReference type="Pfam" id="PF00075"/>
    </source>
</evidence>
<dbReference type="SUPFAM" id="SSF53098">
    <property type="entry name" value="Ribonuclease H-like"/>
    <property type="match status" value="1"/>
</dbReference>
<dbReference type="InterPro" id="IPR012337">
    <property type="entry name" value="RNaseH-like_sf"/>
</dbReference>
<dbReference type="InterPro" id="IPR036397">
    <property type="entry name" value="RNaseH_sf"/>
</dbReference>
<dbReference type="CDD" id="cd09276">
    <property type="entry name" value="Rnase_HI_RT_non_LTR"/>
    <property type="match status" value="1"/>
</dbReference>
<feature type="domain" description="RNase H type-1" evidence="1">
    <location>
        <begin position="25"/>
        <end position="106"/>
    </location>
</feature>
<dbReference type="Gene3D" id="3.30.420.10">
    <property type="entry name" value="Ribonuclease H-like superfamily/Ribonuclease H"/>
    <property type="match status" value="1"/>
</dbReference>
<evidence type="ECO:0000313" key="2">
    <source>
        <dbReference type="EMBL" id="GBN48609.1"/>
    </source>
</evidence>
<keyword evidence="3" id="KW-1185">Reference proteome</keyword>
<dbReference type="Proteomes" id="UP000499080">
    <property type="component" value="Unassembled WGS sequence"/>
</dbReference>
<dbReference type="InterPro" id="IPR002156">
    <property type="entry name" value="RNaseH_domain"/>
</dbReference>